<sequence length="281" mass="30348">MLAASAVALGVAGALGCQPTQAQAEPEVQWLLYELPPLYITQGPQQGQGVLDRLLREVLLPRLPGWQHQVVPVPPKRLEASLQHLPNGCALGLMKNAERESYLTFSRPFPVDSAAGLLVRRSALPRWQGLLDEQGRLSLAGWLQRADTRFGRAEGRAYGPAVDAVLAAQAAGRFERVTTQNPALNLMGMLQRGRIDGVLLLPFELGPLTRELGLDTSELQLLPLQEQGPTREGHVACSRTPLGAEVVKQADAVITSAAFRQALQGGPTARGRHRPRSDPAP</sequence>
<dbReference type="InterPro" id="IPR011972">
    <property type="entry name" value="CHP02285"/>
</dbReference>
<evidence type="ECO:0000313" key="2">
    <source>
        <dbReference type="Proteomes" id="UP001606303"/>
    </source>
</evidence>
<dbReference type="Proteomes" id="UP001606303">
    <property type="component" value="Unassembled WGS sequence"/>
</dbReference>
<accession>A0ABW7H1K6</accession>
<organism evidence="1 2">
    <name type="scientific">Pelomonas baiyunensis</name>
    <dbReference type="NCBI Taxonomy" id="3299026"/>
    <lineage>
        <taxon>Bacteria</taxon>
        <taxon>Pseudomonadati</taxon>
        <taxon>Pseudomonadota</taxon>
        <taxon>Betaproteobacteria</taxon>
        <taxon>Burkholderiales</taxon>
        <taxon>Sphaerotilaceae</taxon>
        <taxon>Roseateles</taxon>
    </lineage>
</organism>
<proteinExistence type="predicted"/>
<gene>
    <name evidence="1" type="ORF">ACG01O_14285</name>
</gene>
<reference evidence="1 2" key="1">
    <citation type="submission" date="2024-08" db="EMBL/GenBank/DDBJ databases">
        <authorList>
            <person name="Lu H."/>
        </authorList>
    </citation>
    <scope>NUCLEOTIDE SEQUENCE [LARGE SCALE GENOMIC DNA]</scope>
    <source>
        <strain evidence="1 2">BYS87W</strain>
    </source>
</reference>
<dbReference type="RefSeq" id="WP_394385668.1">
    <property type="nucleotide sequence ID" value="NZ_JBIGIB010000004.1"/>
</dbReference>
<dbReference type="EMBL" id="JBIGIB010000004">
    <property type="protein sequence ID" value="MFG6467790.1"/>
    <property type="molecule type" value="Genomic_DNA"/>
</dbReference>
<dbReference type="NCBIfam" id="TIGR02285">
    <property type="entry name" value="TIGR02285 family protein"/>
    <property type="match status" value="1"/>
</dbReference>
<keyword evidence="2" id="KW-1185">Reference proteome</keyword>
<comment type="caution">
    <text evidence="1">The sequence shown here is derived from an EMBL/GenBank/DDBJ whole genome shotgun (WGS) entry which is preliminary data.</text>
</comment>
<protein>
    <submittedName>
        <fullName evidence="1">TIGR02285 family protein</fullName>
    </submittedName>
</protein>
<dbReference type="SUPFAM" id="SSF53850">
    <property type="entry name" value="Periplasmic binding protein-like II"/>
    <property type="match status" value="1"/>
</dbReference>
<evidence type="ECO:0000313" key="1">
    <source>
        <dbReference type="EMBL" id="MFG6467790.1"/>
    </source>
</evidence>
<name>A0ABW7H1K6_9BURK</name>